<feature type="region of interest" description="Disordered" evidence="1">
    <location>
        <begin position="1"/>
        <end position="365"/>
    </location>
</feature>
<feature type="compositionally biased region" description="Basic and acidic residues" evidence="1">
    <location>
        <begin position="127"/>
        <end position="146"/>
    </location>
</feature>
<dbReference type="InterPro" id="IPR010433">
    <property type="entry name" value="EIF-4B_pln"/>
</dbReference>
<keyword evidence="3" id="KW-1185">Reference proteome</keyword>
<dbReference type="PANTHER" id="PTHR32091">
    <property type="entry name" value="EUKARYOTIC TRANSLATION INITIATION FACTOR 4B"/>
    <property type="match status" value="1"/>
</dbReference>
<dbReference type="Pfam" id="PF06273">
    <property type="entry name" value="eIF-4B"/>
    <property type="match status" value="1"/>
</dbReference>
<comment type="caution">
    <text evidence="2">The sequence shown here is derived from an EMBL/GenBank/DDBJ whole genome shotgun (WGS) entry which is preliminary data.</text>
</comment>
<sequence length="365" mass="38673">MNLADFQSNYKPPSASRRPTVNDDQLKASLPTAPRARDSDEPSAGLGGAFRDYGGGDRGDGDRPRDRGSFFGRRDRDGDSQDGSEGPFGDEPSRADAVDDWGASRKFVPSSSGSGGGGGFGSGGFGSRREERGEPGEDDGPSRADTTDDWGASRKFTPTSAGSGGFEDRAASRGFGSSRRSDEDFEGGPSRADAESRWGKKIAPSSGVSSGSSGGGGGFEDRPSRNRDMDESSWGTRRTADAPEAPTGGGGRPRLKLAPRTKPLPVLDIPPEAKLPEKKEPEAELLPVPTGPPKPKSNPFGAARPREEVLKEQGRDWKKAEVALGTKDTPSDRWTEKASETKDITEGLEKLPQEDLLDPHADGKE</sequence>
<dbReference type="PANTHER" id="PTHR32091:SF20">
    <property type="entry name" value="EUKARYOTIC TRANSLATION INITIATION FACTOR 4B1"/>
    <property type="match status" value="1"/>
</dbReference>
<feature type="compositionally biased region" description="Basic and acidic residues" evidence="1">
    <location>
        <begin position="304"/>
        <end position="321"/>
    </location>
</feature>
<feature type="compositionally biased region" description="Basic and acidic residues" evidence="1">
    <location>
        <begin position="219"/>
        <end position="230"/>
    </location>
</feature>
<reference evidence="2 3" key="1">
    <citation type="journal article" date="2024" name="Nat. Commun.">
        <title>Phylogenomics reveals the evolutionary origins of lichenization in chlorophyte algae.</title>
        <authorList>
            <person name="Puginier C."/>
            <person name="Libourel C."/>
            <person name="Otte J."/>
            <person name="Skaloud P."/>
            <person name="Haon M."/>
            <person name="Grisel S."/>
            <person name="Petersen M."/>
            <person name="Berrin J.G."/>
            <person name="Delaux P.M."/>
            <person name="Dal Grande F."/>
            <person name="Keller J."/>
        </authorList>
    </citation>
    <scope>NUCLEOTIDE SEQUENCE [LARGE SCALE GENOMIC DNA]</scope>
    <source>
        <strain evidence="2 3">SAG 216-7</strain>
    </source>
</reference>
<protein>
    <submittedName>
        <fullName evidence="2">Uncharacterized protein</fullName>
    </submittedName>
</protein>
<dbReference type="EMBL" id="JALJOT010000003">
    <property type="protein sequence ID" value="KAK9916471.1"/>
    <property type="molecule type" value="Genomic_DNA"/>
</dbReference>
<feature type="compositionally biased region" description="Basic and acidic residues" evidence="1">
    <location>
        <begin position="329"/>
        <end position="365"/>
    </location>
</feature>
<gene>
    <name evidence="2" type="ORF">WJX75_002979</name>
</gene>
<feature type="compositionally biased region" description="Basic and acidic residues" evidence="1">
    <location>
        <begin position="54"/>
        <end position="79"/>
    </location>
</feature>
<dbReference type="Proteomes" id="UP001491310">
    <property type="component" value="Unassembled WGS sequence"/>
</dbReference>
<evidence type="ECO:0000313" key="2">
    <source>
        <dbReference type="EMBL" id="KAK9916471.1"/>
    </source>
</evidence>
<evidence type="ECO:0000313" key="3">
    <source>
        <dbReference type="Proteomes" id="UP001491310"/>
    </source>
</evidence>
<evidence type="ECO:0000256" key="1">
    <source>
        <dbReference type="SAM" id="MobiDB-lite"/>
    </source>
</evidence>
<name>A0ABR2YXS2_9CHLO</name>
<accession>A0ABR2YXS2</accession>
<proteinExistence type="predicted"/>
<feature type="compositionally biased region" description="Gly residues" evidence="1">
    <location>
        <begin position="113"/>
        <end position="126"/>
    </location>
</feature>
<feature type="compositionally biased region" description="Polar residues" evidence="1">
    <location>
        <begin position="1"/>
        <end position="19"/>
    </location>
</feature>
<organism evidence="2 3">
    <name type="scientific">Coccomyxa subellipsoidea</name>
    <dbReference type="NCBI Taxonomy" id="248742"/>
    <lineage>
        <taxon>Eukaryota</taxon>
        <taxon>Viridiplantae</taxon>
        <taxon>Chlorophyta</taxon>
        <taxon>core chlorophytes</taxon>
        <taxon>Trebouxiophyceae</taxon>
        <taxon>Trebouxiophyceae incertae sedis</taxon>
        <taxon>Coccomyxaceae</taxon>
        <taxon>Coccomyxa</taxon>
    </lineage>
</organism>